<dbReference type="EMBL" id="DPVV01000319">
    <property type="protein sequence ID" value="HCL02672.1"/>
    <property type="molecule type" value="Genomic_DNA"/>
</dbReference>
<proteinExistence type="predicted"/>
<sequence>MLQRKEWSGDYGDVKQIGRTYSKDGIRWLSLSGSGIEFHCETELVEIAFVSDSSVHGQNGTDYARFAMYINEELVFCDTLKEKQKIVKIFESRIKQEIKVRILKISEAPHSMIGIEKIILHSDLPSKKTEDLAHKIEFIGDSITCGYGVDAENELVHFTTSTENVTKAYAYLTAKELNSDYSMVSYSGYGIVSGYTESDKKDTIQIVPKYYQSVARCFGTYKDMPLLENVPWDFSKYIPELIVINLGTNDNTYCKDKKERHEEYRDEYVKFLKVVREKNRDATILCTLGLMGANLYPMVEEAVTLYQKETKDDNIVTFRLTEQDKADGYGADWHPSKVTHQKAATQLTEKIKKIMGWQI</sequence>
<dbReference type="Gene3D" id="3.40.50.1110">
    <property type="entry name" value="SGNH hydrolase"/>
    <property type="match status" value="1"/>
</dbReference>
<protein>
    <submittedName>
        <fullName evidence="1">GDSL family lipase</fullName>
    </submittedName>
</protein>
<dbReference type="Gene3D" id="2.60.120.260">
    <property type="entry name" value="Galactose-binding domain-like"/>
    <property type="match status" value="1"/>
</dbReference>
<dbReference type="PANTHER" id="PTHR37834:SF2">
    <property type="entry name" value="ESTERASE, SGNH HYDROLASE-TYPE"/>
    <property type="match status" value="1"/>
</dbReference>
<accession>A0A3D2X6D4</accession>
<dbReference type="InterPro" id="IPR052762">
    <property type="entry name" value="PCW_deacetylase/CE"/>
</dbReference>
<gene>
    <name evidence="1" type="ORF">DHW61_09725</name>
</gene>
<comment type="caution">
    <text evidence="1">The sequence shown here is derived from an EMBL/GenBank/DDBJ whole genome shotgun (WGS) entry which is preliminary data.</text>
</comment>
<dbReference type="CDD" id="cd01831">
    <property type="entry name" value="Endoglucanase_E_like"/>
    <property type="match status" value="1"/>
</dbReference>
<dbReference type="InterPro" id="IPR037461">
    <property type="entry name" value="CtCE2-like_dom"/>
</dbReference>
<dbReference type="Proteomes" id="UP000262969">
    <property type="component" value="Unassembled WGS sequence"/>
</dbReference>
<reference evidence="1 2" key="1">
    <citation type="journal article" date="2018" name="Nat. Biotechnol.">
        <title>A standardized bacterial taxonomy based on genome phylogeny substantially revises the tree of life.</title>
        <authorList>
            <person name="Parks D.H."/>
            <person name="Chuvochina M."/>
            <person name="Waite D.W."/>
            <person name="Rinke C."/>
            <person name="Skarshewski A."/>
            <person name="Chaumeil P.A."/>
            <person name="Hugenholtz P."/>
        </authorList>
    </citation>
    <scope>NUCLEOTIDE SEQUENCE [LARGE SCALE GENOMIC DNA]</scope>
    <source>
        <strain evidence="1">UBA11728</strain>
    </source>
</reference>
<dbReference type="PANTHER" id="PTHR37834">
    <property type="entry name" value="GDSL-LIKE LIPASE/ACYLHYDROLASE DOMAIN PROTEIN (AFU_ORTHOLOGUE AFUA_2G00620)"/>
    <property type="match status" value="1"/>
</dbReference>
<dbReference type="GO" id="GO:0052689">
    <property type="term" value="F:carboxylic ester hydrolase activity"/>
    <property type="evidence" value="ECO:0007669"/>
    <property type="project" value="InterPro"/>
</dbReference>
<dbReference type="Pfam" id="PF00657">
    <property type="entry name" value="Lipase_GDSL"/>
    <property type="match status" value="1"/>
</dbReference>
<dbReference type="SUPFAM" id="SSF52266">
    <property type="entry name" value="SGNH hydrolase"/>
    <property type="match status" value="1"/>
</dbReference>
<evidence type="ECO:0000313" key="2">
    <source>
        <dbReference type="Proteomes" id="UP000262969"/>
    </source>
</evidence>
<organism evidence="1 2">
    <name type="scientific">Lachnoclostridium phytofermentans</name>
    <dbReference type="NCBI Taxonomy" id="66219"/>
    <lineage>
        <taxon>Bacteria</taxon>
        <taxon>Bacillati</taxon>
        <taxon>Bacillota</taxon>
        <taxon>Clostridia</taxon>
        <taxon>Lachnospirales</taxon>
        <taxon>Lachnospiraceae</taxon>
    </lineage>
</organism>
<dbReference type="AlphaFoldDB" id="A0A3D2X6D4"/>
<dbReference type="InterPro" id="IPR036514">
    <property type="entry name" value="SGNH_hydro_sf"/>
</dbReference>
<name>A0A3D2X6D4_9FIRM</name>
<dbReference type="InterPro" id="IPR001087">
    <property type="entry name" value="GDSL"/>
</dbReference>
<evidence type="ECO:0000313" key="1">
    <source>
        <dbReference type="EMBL" id="HCL02672.1"/>
    </source>
</evidence>